<evidence type="ECO:0000313" key="2">
    <source>
        <dbReference type="Proteomes" id="UP000215335"/>
    </source>
</evidence>
<keyword evidence="2" id="KW-1185">Reference proteome</keyword>
<accession>A0A232FNF6</accession>
<feature type="non-terminal residue" evidence="1">
    <location>
        <position position="1"/>
    </location>
</feature>
<dbReference type="EMBL" id="NNAY01000003">
    <property type="protein sequence ID" value="OXU32271.1"/>
    <property type="molecule type" value="Genomic_DNA"/>
</dbReference>
<proteinExistence type="predicted"/>
<dbReference type="AlphaFoldDB" id="A0A232FNF6"/>
<comment type="caution">
    <text evidence="1">The sequence shown here is derived from an EMBL/GenBank/DDBJ whole genome shotgun (WGS) entry which is preliminary data.</text>
</comment>
<reference evidence="1 2" key="1">
    <citation type="journal article" date="2017" name="Curr. Biol.">
        <title>The Evolution of Venom by Co-option of Single-Copy Genes.</title>
        <authorList>
            <person name="Martinson E.O."/>
            <person name="Mrinalini"/>
            <person name="Kelkar Y.D."/>
            <person name="Chang C.H."/>
            <person name="Werren J.H."/>
        </authorList>
    </citation>
    <scope>NUCLEOTIDE SEQUENCE [LARGE SCALE GENOMIC DNA]</scope>
    <source>
        <strain evidence="1 2">Alberta</strain>
        <tissue evidence="1">Whole body</tissue>
    </source>
</reference>
<sequence>WKKIREKLDSVDAILSVATNIHKSVKNDVATVIRLIKRLEDTQVAQNKSKESLGLMQSQIETPLRLQLIDKKDKAMHAVRTSI</sequence>
<gene>
    <name evidence="1" type="ORF">TSAR_008092</name>
</gene>
<name>A0A232FNF6_9HYME</name>
<evidence type="ECO:0000313" key="1">
    <source>
        <dbReference type="EMBL" id="OXU32271.1"/>
    </source>
</evidence>
<dbReference type="Proteomes" id="UP000215335">
    <property type="component" value="Unassembled WGS sequence"/>
</dbReference>
<organism evidence="1 2">
    <name type="scientific">Trichomalopsis sarcophagae</name>
    <dbReference type="NCBI Taxonomy" id="543379"/>
    <lineage>
        <taxon>Eukaryota</taxon>
        <taxon>Metazoa</taxon>
        <taxon>Ecdysozoa</taxon>
        <taxon>Arthropoda</taxon>
        <taxon>Hexapoda</taxon>
        <taxon>Insecta</taxon>
        <taxon>Pterygota</taxon>
        <taxon>Neoptera</taxon>
        <taxon>Endopterygota</taxon>
        <taxon>Hymenoptera</taxon>
        <taxon>Apocrita</taxon>
        <taxon>Proctotrupomorpha</taxon>
        <taxon>Chalcidoidea</taxon>
        <taxon>Pteromalidae</taxon>
        <taxon>Pteromalinae</taxon>
        <taxon>Trichomalopsis</taxon>
    </lineage>
</organism>
<protein>
    <submittedName>
        <fullName evidence="1">Uncharacterized protein</fullName>
    </submittedName>
</protein>